<keyword evidence="1" id="KW-0547">Nucleotide-binding</keyword>
<evidence type="ECO:0000256" key="1">
    <source>
        <dbReference type="ARBA" id="ARBA00022741"/>
    </source>
</evidence>
<sequence>MSSVMDLTKELPADMDLTTEVFLSSPTIQQAEQPMIQIYLRLRPFSKEELDNNEDQDCVIIDDSQTVTLTAPKGSANMKSSERGVGMSLHRFSFSKVSPTIQQA</sequence>
<evidence type="ECO:0000256" key="2">
    <source>
        <dbReference type="ARBA" id="ARBA00022840"/>
    </source>
</evidence>
<keyword evidence="5" id="KW-1185">Reference proteome</keyword>
<dbReference type="Gene3D" id="3.40.850.10">
    <property type="entry name" value="Kinesin motor domain"/>
    <property type="match status" value="1"/>
</dbReference>
<dbReference type="GO" id="GO:0003777">
    <property type="term" value="F:microtubule motor activity"/>
    <property type="evidence" value="ECO:0007669"/>
    <property type="project" value="InterPro"/>
</dbReference>
<reference evidence="6" key="1">
    <citation type="submission" date="2025-08" db="UniProtKB">
        <authorList>
            <consortium name="RefSeq"/>
        </authorList>
    </citation>
    <scope>IDENTIFICATION</scope>
    <source>
        <strain evidence="6">Quisiro</strain>
    </source>
</reference>
<organism evidence="5 6">
    <name type="scientific">Austrofundulus limnaeus</name>
    <name type="common">Annual killifish</name>
    <dbReference type="NCBI Taxonomy" id="52670"/>
    <lineage>
        <taxon>Eukaryota</taxon>
        <taxon>Metazoa</taxon>
        <taxon>Chordata</taxon>
        <taxon>Craniata</taxon>
        <taxon>Vertebrata</taxon>
        <taxon>Euteleostomi</taxon>
        <taxon>Actinopterygii</taxon>
        <taxon>Neopterygii</taxon>
        <taxon>Teleostei</taxon>
        <taxon>Neoteleostei</taxon>
        <taxon>Acanthomorphata</taxon>
        <taxon>Ovalentaria</taxon>
        <taxon>Atherinomorphae</taxon>
        <taxon>Cyprinodontiformes</taxon>
        <taxon>Rivulidae</taxon>
        <taxon>Austrofundulus</taxon>
    </lineage>
</organism>
<dbReference type="GeneID" id="106512220"/>
<dbReference type="InterPro" id="IPR001752">
    <property type="entry name" value="Kinesin_motor_dom"/>
</dbReference>
<evidence type="ECO:0000256" key="3">
    <source>
        <dbReference type="PROSITE-ProRule" id="PRU00283"/>
    </source>
</evidence>
<comment type="similarity">
    <text evidence="3">Belongs to the TRAFAC class myosin-kinesin ATPase superfamily. Kinesin family.</text>
</comment>
<evidence type="ECO:0000313" key="5">
    <source>
        <dbReference type="Proteomes" id="UP000192220"/>
    </source>
</evidence>
<dbReference type="GO" id="GO:0005524">
    <property type="term" value="F:ATP binding"/>
    <property type="evidence" value="ECO:0007669"/>
    <property type="project" value="UniProtKB-KW"/>
</dbReference>
<evidence type="ECO:0000313" key="6">
    <source>
        <dbReference type="RefSeq" id="XP_013856341.1"/>
    </source>
</evidence>
<feature type="domain" description="Kinesin motor" evidence="4">
    <location>
        <begin position="35"/>
        <end position="104"/>
    </location>
</feature>
<dbReference type="RefSeq" id="XP_013856341.1">
    <property type="nucleotide sequence ID" value="XM_014000887.1"/>
</dbReference>
<dbReference type="GO" id="GO:0007018">
    <property type="term" value="P:microtubule-based movement"/>
    <property type="evidence" value="ECO:0007669"/>
    <property type="project" value="InterPro"/>
</dbReference>
<dbReference type="STRING" id="52670.A0A2I4ALJ2"/>
<comment type="caution">
    <text evidence="3">Lacks conserved residue(s) required for the propagation of feature annotation.</text>
</comment>
<proteinExistence type="inferred from homology"/>
<dbReference type="PROSITE" id="PS50067">
    <property type="entry name" value="KINESIN_MOTOR_2"/>
    <property type="match status" value="1"/>
</dbReference>
<feature type="non-terminal residue" evidence="6">
    <location>
        <position position="104"/>
    </location>
</feature>
<gene>
    <name evidence="6" type="primary">LOC106512220</name>
</gene>
<protein>
    <submittedName>
        <fullName evidence="6">Kinesin-like protein KIF20A</fullName>
    </submittedName>
</protein>
<dbReference type="KEGG" id="alim:106512220"/>
<dbReference type="InterPro" id="IPR036961">
    <property type="entry name" value="Kinesin_motor_dom_sf"/>
</dbReference>
<keyword evidence="2" id="KW-0067">ATP-binding</keyword>
<dbReference type="InParanoid" id="A0A2I4ALJ2"/>
<accession>A0A2I4ALJ2</accession>
<name>A0A2I4ALJ2_AUSLI</name>
<evidence type="ECO:0000259" key="4">
    <source>
        <dbReference type="PROSITE" id="PS50067"/>
    </source>
</evidence>
<dbReference type="Proteomes" id="UP000192220">
    <property type="component" value="Unplaced"/>
</dbReference>
<dbReference type="AlphaFoldDB" id="A0A2I4ALJ2"/>
<dbReference type="OrthoDB" id="123929at2759"/>
<dbReference type="GO" id="GO:0008017">
    <property type="term" value="F:microtubule binding"/>
    <property type="evidence" value="ECO:0007669"/>
    <property type="project" value="InterPro"/>
</dbReference>